<sequence>MRLLKVILVLLVVVISITACKKPSDKEKYYDAHKKMMEIKSYQTIAKISSYTGDSKREYEFNQMFQYPDKYRLEVISPNSIKGNLTIFNGKVAWIQHATINQTWKMDNFEQSKEQLMFIGYFLKNFINSENSTYHSESFKGQDSIVVTTELPGGNPHFYSQRLWIDGKDFTPLRLNIIDNQDRVRFEVYYEDFKMNPELSEDLFYLD</sequence>
<accession>A0ABS6FXM0</accession>
<dbReference type="PANTHER" id="PTHR37507">
    <property type="entry name" value="SPORULATION PROTEIN YDCC"/>
    <property type="match status" value="1"/>
</dbReference>
<keyword evidence="2" id="KW-1185">Reference proteome</keyword>
<proteinExistence type="predicted"/>
<comment type="caution">
    <text evidence="1">The sequence shown here is derived from an EMBL/GenBank/DDBJ whole genome shotgun (WGS) entry which is preliminary data.</text>
</comment>
<dbReference type="RefSeq" id="WP_216414487.1">
    <property type="nucleotide sequence ID" value="NZ_JAHLQK010000001.1"/>
</dbReference>
<gene>
    <name evidence="1" type="ORF">KQI88_00910</name>
</gene>
<name>A0ABS6FXM0_9FIRM</name>
<dbReference type="EMBL" id="JAHLQK010000001">
    <property type="protein sequence ID" value="MBU5674975.1"/>
    <property type="molecule type" value="Genomic_DNA"/>
</dbReference>
<evidence type="ECO:0000313" key="1">
    <source>
        <dbReference type="EMBL" id="MBU5674975.1"/>
    </source>
</evidence>
<dbReference type="PROSITE" id="PS51257">
    <property type="entry name" value="PROKAR_LIPOPROTEIN"/>
    <property type="match status" value="1"/>
</dbReference>
<evidence type="ECO:0000313" key="2">
    <source>
        <dbReference type="Proteomes" id="UP000779508"/>
    </source>
</evidence>
<organism evidence="1 2">
    <name type="scientific">Alkaliphilus flagellatus</name>
    <dbReference type="NCBI Taxonomy" id="2841507"/>
    <lineage>
        <taxon>Bacteria</taxon>
        <taxon>Bacillati</taxon>
        <taxon>Bacillota</taxon>
        <taxon>Clostridia</taxon>
        <taxon>Peptostreptococcales</taxon>
        <taxon>Natronincolaceae</taxon>
        <taxon>Alkaliphilus</taxon>
    </lineage>
</organism>
<protein>
    <recommendedName>
        <fullName evidence="3">Outer membrane lipoprotein-sorting protein</fullName>
    </recommendedName>
</protein>
<reference evidence="1 2" key="1">
    <citation type="submission" date="2021-06" db="EMBL/GenBank/DDBJ databases">
        <authorList>
            <person name="Sun Q."/>
            <person name="Li D."/>
        </authorList>
    </citation>
    <scope>NUCLEOTIDE SEQUENCE [LARGE SCALE GENOMIC DNA]</scope>
    <source>
        <strain evidence="1 2">MSJ-5</strain>
    </source>
</reference>
<dbReference type="Proteomes" id="UP000779508">
    <property type="component" value="Unassembled WGS sequence"/>
</dbReference>
<evidence type="ECO:0008006" key="3">
    <source>
        <dbReference type="Google" id="ProtNLM"/>
    </source>
</evidence>
<dbReference type="PANTHER" id="PTHR37507:SF2">
    <property type="entry name" value="SPORULATION PROTEIN YDCC"/>
    <property type="match status" value="1"/>
</dbReference>
<dbReference type="InterPro" id="IPR052944">
    <property type="entry name" value="Sporulation_related"/>
</dbReference>